<evidence type="ECO:0000256" key="2">
    <source>
        <dbReference type="ARBA" id="ARBA00022448"/>
    </source>
</evidence>
<dbReference type="PANTHER" id="PTHR43790">
    <property type="entry name" value="CARBOHYDRATE TRANSPORT ATP-BINDING PROTEIN MG119-RELATED"/>
    <property type="match status" value="1"/>
</dbReference>
<comment type="subcellular location">
    <subcellularLocation>
        <location evidence="1">Cell membrane</location>
        <topology evidence="1">Peripheral membrane protein</topology>
    </subcellularLocation>
</comment>
<keyword evidence="4" id="KW-0677">Repeat</keyword>
<dbReference type="PROSITE" id="PS50893">
    <property type="entry name" value="ABC_TRANSPORTER_2"/>
    <property type="match status" value="2"/>
</dbReference>
<sequence length="548" mass="60326">MHEQDKAPLAQAASPDLAASPYAVEMRDICKAWPGVVANDHVNLRVRRGEIHALVGENGAGKTTLMNILYGLVRPDSGEIYINGERVHISGPRDAIRLHIGMVHQHFMLIPPLTVAENIVLGQEPGGPLAVYDRRRARELVLQLSARYGLPIDPDTRIEKLSVGLQQRVEILKALYRAADILILDEPTGVLTPQETYELFDVLRALSRQGKTVIFITHKLREVLDLTDRVTVLRRGRNVGELVTREANQAEIARLMVGREVLLRVEKRPARPGPVVLRVENLHASSDRGLEALQGVSFEVHAGEILGIAGVEGNGQSELVEVLSGMRRATAGRVTVTHASGQQIGKTYDITSMNAREVRLVGVAHIPEDRRGSGLVLSDTIESNTILGRERWPRFAWARFILRLGEVALWARRLVREFDVRTPSTRLPVRALSGGNQQKVIVAREFAADPQLLIAAQPTRGVDIGAIEFIHRRLVEQRDAGKAILLVSAELDEIRSLSDRIAVMYEGRIVDIVTPEASEEELGLLMTGGRPSGASREEEAQTTGDLGA</sequence>
<dbReference type="GO" id="GO:0005524">
    <property type="term" value="F:ATP binding"/>
    <property type="evidence" value="ECO:0007669"/>
    <property type="project" value="UniProtKB-KW"/>
</dbReference>
<keyword evidence="3" id="KW-1003">Cell membrane</keyword>
<dbReference type="SMART" id="SM00382">
    <property type="entry name" value="AAA"/>
    <property type="match status" value="1"/>
</dbReference>
<reference evidence="11 12" key="1">
    <citation type="journal article" date="2019" name="Int. J. Syst. Evol. Microbiol.">
        <title>Thermogemmatispora aurantia sp. nov. and Thermogemmatispora argillosa sp. nov., within the class Ktedonobacteria, and emended description of the genus Thermogemmatispora.</title>
        <authorList>
            <person name="Zheng Y."/>
            <person name="Wang C.M."/>
            <person name="Sakai Y."/>
            <person name="Abe K."/>
            <person name="Yokota A."/>
            <person name="Yabe S."/>
        </authorList>
    </citation>
    <scope>NUCLEOTIDE SEQUENCE [LARGE SCALE GENOMIC DNA]</scope>
    <source>
        <strain evidence="11 12">A1-2</strain>
    </source>
</reference>
<accession>A0A5J4KDF6</accession>
<keyword evidence="8" id="KW-0472">Membrane</keyword>
<dbReference type="GO" id="GO:0016887">
    <property type="term" value="F:ATP hydrolysis activity"/>
    <property type="evidence" value="ECO:0007669"/>
    <property type="project" value="InterPro"/>
</dbReference>
<dbReference type="GO" id="GO:0005886">
    <property type="term" value="C:plasma membrane"/>
    <property type="evidence" value="ECO:0007669"/>
    <property type="project" value="UniProtKB-SubCell"/>
</dbReference>
<keyword evidence="7" id="KW-1278">Translocase</keyword>
<dbReference type="InterPro" id="IPR027417">
    <property type="entry name" value="P-loop_NTPase"/>
</dbReference>
<evidence type="ECO:0000256" key="9">
    <source>
        <dbReference type="SAM" id="MobiDB-lite"/>
    </source>
</evidence>
<evidence type="ECO:0000256" key="7">
    <source>
        <dbReference type="ARBA" id="ARBA00022967"/>
    </source>
</evidence>
<dbReference type="InterPro" id="IPR003593">
    <property type="entry name" value="AAA+_ATPase"/>
</dbReference>
<evidence type="ECO:0000256" key="8">
    <source>
        <dbReference type="ARBA" id="ARBA00023136"/>
    </source>
</evidence>
<protein>
    <submittedName>
        <fullName evidence="11">Sugar ABC transporter ATP-binding protein</fullName>
    </submittedName>
</protein>
<dbReference type="Gene3D" id="3.40.50.300">
    <property type="entry name" value="P-loop containing nucleotide triphosphate hydrolases"/>
    <property type="match status" value="2"/>
</dbReference>
<dbReference type="SUPFAM" id="SSF52540">
    <property type="entry name" value="P-loop containing nucleoside triphosphate hydrolases"/>
    <property type="match status" value="2"/>
</dbReference>
<evidence type="ECO:0000313" key="11">
    <source>
        <dbReference type="EMBL" id="GER84649.1"/>
    </source>
</evidence>
<dbReference type="RefSeq" id="WP_151729253.1">
    <property type="nucleotide sequence ID" value="NZ_BKZV01000005.1"/>
</dbReference>
<organism evidence="11 12">
    <name type="scientific">Thermogemmatispora aurantia</name>
    <dbReference type="NCBI Taxonomy" id="2045279"/>
    <lineage>
        <taxon>Bacteria</taxon>
        <taxon>Bacillati</taxon>
        <taxon>Chloroflexota</taxon>
        <taxon>Ktedonobacteria</taxon>
        <taxon>Thermogemmatisporales</taxon>
        <taxon>Thermogemmatisporaceae</taxon>
        <taxon>Thermogemmatispora</taxon>
    </lineage>
</organism>
<keyword evidence="2" id="KW-0813">Transport</keyword>
<evidence type="ECO:0000313" key="12">
    <source>
        <dbReference type="Proteomes" id="UP000334820"/>
    </source>
</evidence>
<dbReference type="CDD" id="cd03215">
    <property type="entry name" value="ABC_Carb_Monos_II"/>
    <property type="match status" value="1"/>
</dbReference>
<proteinExistence type="predicted"/>
<dbReference type="PANTHER" id="PTHR43790:SF4">
    <property type="entry name" value="GUANOSINE IMPORT ATP-BINDING PROTEIN NUPO"/>
    <property type="match status" value="1"/>
</dbReference>
<dbReference type="InterPro" id="IPR003439">
    <property type="entry name" value="ABC_transporter-like_ATP-bd"/>
</dbReference>
<evidence type="ECO:0000256" key="6">
    <source>
        <dbReference type="ARBA" id="ARBA00022840"/>
    </source>
</evidence>
<dbReference type="InterPro" id="IPR017871">
    <property type="entry name" value="ABC_transporter-like_CS"/>
</dbReference>
<dbReference type="InterPro" id="IPR050107">
    <property type="entry name" value="ABC_carbohydrate_import_ATPase"/>
</dbReference>
<dbReference type="FunFam" id="3.40.50.300:FF:000127">
    <property type="entry name" value="Ribose import ATP-binding protein RbsA"/>
    <property type="match status" value="1"/>
</dbReference>
<dbReference type="CDD" id="cd03216">
    <property type="entry name" value="ABC_Carb_Monos_I"/>
    <property type="match status" value="1"/>
</dbReference>
<dbReference type="EMBL" id="BKZV01000005">
    <property type="protein sequence ID" value="GER84649.1"/>
    <property type="molecule type" value="Genomic_DNA"/>
</dbReference>
<dbReference type="Pfam" id="PF00005">
    <property type="entry name" value="ABC_tran"/>
    <property type="match status" value="2"/>
</dbReference>
<feature type="domain" description="ABC transporter" evidence="10">
    <location>
        <begin position="277"/>
        <end position="531"/>
    </location>
</feature>
<gene>
    <name evidence="11" type="ORF">KTAU_32850</name>
</gene>
<dbReference type="AlphaFoldDB" id="A0A5J4KDF6"/>
<dbReference type="PROSITE" id="PS00211">
    <property type="entry name" value="ABC_TRANSPORTER_1"/>
    <property type="match status" value="1"/>
</dbReference>
<evidence type="ECO:0000256" key="4">
    <source>
        <dbReference type="ARBA" id="ARBA00022737"/>
    </source>
</evidence>
<keyword evidence="5" id="KW-0547">Nucleotide-binding</keyword>
<evidence type="ECO:0000256" key="5">
    <source>
        <dbReference type="ARBA" id="ARBA00022741"/>
    </source>
</evidence>
<evidence type="ECO:0000256" key="3">
    <source>
        <dbReference type="ARBA" id="ARBA00022475"/>
    </source>
</evidence>
<dbReference type="Proteomes" id="UP000334820">
    <property type="component" value="Unassembled WGS sequence"/>
</dbReference>
<keyword evidence="12" id="KW-1185">Reference proteome</keyword>
<keyword evidence="6 11" id="KW-0067">ATP-binding</keyword>
<feature type="region of interest" description="Disordered" evidence="9">
    <location>
        <begin position="524"/>
        <end position="548"/>
    </location>
</feature>
<feature type="domain" description="ABC transporter" evidence="10">
    <location>
        <begin position="24"/>
        <end position="260"/>
    </location>
</feature>
<name>A0A5J4KDF6_9CHLR</name>
<evidence type="ECO:0000256" key="1">
    <source>
        <dbReference type="ARBA" id="ARBA00004202"/>
    </source>
</evidence>
<comment type="caution">
    <text evidence="11">The sequence shown here is derived from an EMBL/GenBank/DDBJ whole genome shotgun (WGS) entry which is preliminary data.</text>
</comment>
<evidence type="ECO:0000259" key="10">
    <source>
        <dbReference type="PROSITE" id="PS50893"/>
    </source>
</evidence>